<reference evidence="2" key="1">
    <citation type="journal article" date="2019" name="Int. J. Syst. Evol. Microbiol.">
        <title>The Global Catalogue of Microorganisms (GCM) 10K type strain sequencing project: providing services to taxonomists for standard genome sequencing and annotation.</title>
        <authorList>
            <consortium name="The Broad Institute Genomics Platform"/>
            <consortium name="The Broad Institute Genome Sequencing Center for Infectious Disease"/>
            <person name="Wu L."/>
            <person name="Ma J."/>
        </authorList>
    </citation>
    <scope>NUCLEOTIDE SEQUENCE [LARGE SCALE GENOMIC DNA]</scope>
    <source>
        <strain evidence="2">CGMCC 1.7030</strain>
    </source>
</reference>
<organism evidence="1 2">
    <name type="scientific">Algoriphagus aquatilis</name>
    <dbReference type="NCBI Taxonomy" id="490186"/>
    <lineage>
        <taxon>Bacteria</taxon>
        <taxon>Pseudomonadati</taxon>
        <taxon>Bacteroidota</taxon>
        <taxon>Cytophagia</taxon>
        <taxon>Cytophagales</taxon>
        <taxon>Cyclobacteriaceae</taxon>
        <taxon>Algoriphagus</taxon>
    </lineage>
</organism>
<comment type="caution">
    <text evidence="1">The sequence shown here is derived from an EMBL/GenBank/DDBJ whole genome shotgun (WGS) entry which is preliminary data.</text>
</comment>
<keyword evidence="2" id="KW-1185">Reference proteome</keyword>
<evidence type="ECO:0008006" key="3">
    <source>
        <dbReference type="Google" id="ProtNLM"/>
    </source>
</evidence>
<evidence type="ECO:0000313" key="2">
    <source>
        <dbReference type="Proteomes" id="UP001596163"/>
    </source>
</evidence>
<gene>
    <name evidence="1" type="ORF">ACFPIK_12055</name>
</gene>
<name>A0ABW0BYR8_9BACT</name>
<dbReference type="RefSeq" id="WP_377915568.1">
    <property type="nucleotide sequence ID" value="NZ_JBHSKS010000009.1"/>
</dbReference>
<sequence>MKISVFLAACGMMWSIWMTSVMIDYKELIGSWQLVHFDGMEKIVYSPQYQNATPAQRASMDARIKFRLENTVYEFLEGGKLKYIELQDQTIVRKEAKVELSEGNLLLIHDEKGDRLAQIVEFTPDKLVLQPISKNANTGKLIFERIKK</sequence>
<protein>
    <recommendedName>
        <fullName evidence="3">Lipocalin-like domain-containing protein</fullName>
    </recommendedName>
</protein>
<evidence type="ECO:0000313" key="1">
    <source>
        <dbReference type="EMBL" id="MFC5192500.1"/>
    </source>
</evidence>
<proteinExistence type="predicted"/>
<accession>A0ABW0BYR8</accession>
<dbReference type="EMBL" id="JBHSKS010000009">
    <property type="protein sequence ID" value="MFC5192500.1"/>
    <property type="molecule type" value="Genomic_DNA"/>
</dbReference>
<dbReference type="Proteomes" id="UP001596163">
    <property type="component" value="Unassembled WGS sequence"/>
</dbReference>